<dbReference type="Pfam" id="PF09601">
    <property type="entry name" value="DUF2459"/>
    <property type="match status" value="1"/>
</dbReference>
<dbReference type="Proteomes" id="UP000435243">
    <property type="component" value="Unassembled WGS sequence"/>
</dbReference>
<dbReference type="EMBL" id="WTYY01000002">
    <property type="protein sequence ID" value="MXO87631.1"/>
    <property type="molecule type" value="Genomic_DNA"/>
</dbReference>
<evidence type="ECO:0000313" key="1">
    <source>
        <dbReference type="EMBL" id="MXO87631.1"/>
    </source>
</evidence>
<reference evidence="1 2" key="1">
    <citation type="submission" date="2019-12" db="EMBL/GenBank/DDBJ databases">
        <title>Genomic-based taxomic classification of the family Erythrobacteraceae.</title>
        <authorList>
            <person name="Xu L."/>
        </authorList>
    </citation>
    <scope>NUCLEOTIDE SEQUENCE [LARGE SCALE GENOMIC DNA]</scope>
    <source>
        <strain evidence="1 2">JCM 16339</strain>
    </source>
</reference>
<dbReference type="InterPro" id="IPR011727">
    <property type="entry name" value="CHP02117"/>
</dbReference>
<sequence length="217" mass="23500">MLGVVLAVALFPVLGWIGSSIPRNAGAVEPADGVEIMVETNGTHTGIVMPIVTPEVDWRTIFPSASTLVNGQLPTHIAVGWGEREIFLNVPTWDDLTAATAVRIALFGGDSIMRVSHYVRPAPDENYRPVTISRAAYARMATRIEQSLAPPGPDGSRQILRGTNPRDAYYDARGHYTLANSCNSWVGDMLAEGGVEMGWWTPFAGGVMKWIEKPQPG</sequence>
<gene>
    <name evidence="1" type="ORF">GRI32_02650</name>
</gene>
<dbReference type="AlphaFoldDB" id="A0A844ZGJ1"/>
<name>A0A844ZGJ1_9SPHN</name>
<proteinExistence type="predicted"/>
<organism evidence="1 2">
    <name type="scientific">Alteraurantiacibacter aestuarii</name>
    <dbReference type="NCBI Taxonomy" id="650004"/>
    <lineage>
        <taxon>Bacteria</taxon>
        <taxon>Pseudomonadati</taxon>
        <taxon>Pseudomonadota</taxon>
        <taxon>Alphaproteobacteria</taxon>
        <taxon>Sphingomonadales</taxon>
        <taxon>Erythrobacteraceae</taxon>
        <taxon>Alteraurantiacibacter</taxon>
    </lineage>
</organism>
<keyword evidence="2" id="KW-1185">Reference proteome</keyword>
<comment type="caution">
    <text evidence="1">The sequence shown here is derived from an EMBL/GenBank/DDBJ whole genome shotgun (WGS) entry which is preliminary data.</text>
</comment>
<dbReference type="OrthoDB" id="211174at2"/>
<protein>
    <submittedName>
        <fullName evidence="1">DUF2459 domain-containing protein</fullName>
    </submittedName>
</protein>
<accession>A0A844ZGJ1</accession>
<evidence type="ECO:0000313" key="2">
    <source>
        <dbReference type="Proteomes" id="UP000435243"/>
    </source>
</evidence>